<dbReference type="Gene3D" id="3.60.10.10">
    <property type="entry name" value="Endonuclease/exonuclease/phosphatase"/>
    <property type="match status" value="1"/>
</dbReference>
<name>A0AAU9JIX2_9CILI</name>
<dbReference type="PANTHER" id="PTHR12121:SF34">
    <property type="entry name" value="PROTEIN ANGEL"/>
    <property type="match status" value="1"/>
</dbReference>
<dbReference type="AlphaFoldDB" id="A0AAU9JIX2"/>
<dbReference type="InterPro" id="IPR036691">
    <property type="entry name" value="Endo/exonu/phosph_ase_sf"/>
</dbReference>
<dbReference type="Proteomes" id="UP001162131">
    <property type="component" value="Unassembled WGS sequence"/>
</dbReference>
<feature type="chain" id="PRO_5043784563" description="Endonuclease/exonuclease/phosphatase domain-containing protein" evidence="1">
    <location>
        <begin position="25"/>
        <end position="337"/>
    </location>
</feature>
<keyword evidence="1" id="KW-0732">Signal</keyword>
<feature type="signal peptide" evidence="1">
    <location>
        <begin position="1"/>
        <end position="24"/>
    </location>
</feature>
<gene>
    <name evidence="3" type="ORF">BSTOLATCC_MIC39443</name>
</gene>
<feature type="domain" description="Endonuclease/exonuclease/phosphatase" evidence="2">
    <location>
        <begin position="51"/>
        <end position="327"/>
    </location>
</feature>
<dbReference type="EMBL" id="CAJZBQ010000039">
    <property type="protein sequence ID" value="CAG9325643.1"/>
    <property type="molecule type" value="Genomic_DNA"/>
</dbReference>
<evidence type="ECO:0000313" key="4">
    <source>
        <dbReference type="Proteomes" id="UP001162131"/>
    </source>
</evidence>
<dbReference type="InterPro" id="IPR005135">
    <property type="entry name" value="Endo/exonuclease/phosphatase"/>
</dbReference>
<dbReference type="GO" id="GO:0000175">
    <property type="term" value="F:3'-5'-RNA exonuclease activity"/>
    <property type="evidence" value="ECO:0007669"/>
    <property type="project" value="TreeGrafter"/>
</dbReference>
<keyword evidence="4" id="KW-1185">Reference proteome</keyword>
<accession>A0AAU9JIX2</accession>
<evidence type="ECO:0000259" key="2">
    <source>
        <dbReference type="Pfam" id="PF03372"/>
    </source>
</evidence>
<organism evidence="3 4">
    <name type="scientific">Blepharisma stoltei</name>
    <dbReference type="NCBI Taxonomy" id="1481888"/>
    <lineage>
        <taxon>Eukaryota</taxon>
        <taxon>Sar</taxon>
        <taxon>Alveolata</taxon>
        <taxon>Ciliophora</taxon>
        <taxon>Postciliodesmatophora</taxon>
        <taxon>Heterotrichea</taxon>
        <taxon>Heterotrichida</taxon>
        <taxon>Blepharismidae</taxon>
        <taxon>Blepharisma</taxon>
    </lineage>
</organism>
<sequence>MWYYLISGVFIALLLYSWFSKKSPESPQTKRFSYKTFDDNNEPSAFSITTFNTLADMFTHFHYYTKPSYLDFNYRFPLIQSFLKELDSDFIALEEVDKYPEFESFLSSIEYRSNFIERSSMKARDGLVLAWKWKKYHQIETKRIDYNSHWKCDTNINYKKDNVGFVSVFEERQSKKLIVIACTHLYWDPKLEYVKYAQAAMLIDEVIKMKNKYQCPVVICGDFNSMPFSNVLNLFYGKPWKPTGNKEIDLEIESLRIKPWFKFRSAYERYDGKAHPKFSNFTLNFNGCIDYVFHTFELKPKRILMIPNEEVATKEGALPNSEYPSDHLPLKVEFSMS</sequence>
<comment type="caution">
    <text evidence="3">The sequence shown here is derived from an EMBL/GenBank/DDBJ whole genome shotgun (WGS) entry which is preliminary data.</text>
</comment>
<dbReference type="InterPro" id="IPR050410">
    <property type="entry name" value="CCR4/nocturin_mRNA_transcr"/>
</dbReference>
<protein>
    <recommendedName>
        <fullName evidence="2">Endonuclease/exonuclease/phosphatase domain-containing protein</fullName>
    </recommendedName>
</protein>
<reference evidence="3" key="1">
    <citation type="submission" date="2021-09" db="EMBL/GenBank/DDBJ databases">
        <authorList>
            <consortium name="AG Swart"/>
            <person name="Singh M."/>
            <person name="Singh A."/>
            <person name="Seah K."/>
            <person name="Emmerich C."/>
        </authorList>
    </citation>
    <scope>NUCLEOTIDE SEQUENCE</scope>
    <source>
        <strain evidence="3">ATCC30299</strain>
    </source>
</reference>
<dbReference type="Pfam" id="PF03372">
    <property type="entry name" value="Exo_endo_phos"/>
    <property type="match status" value="1"/>
</dbReference>
<evidence type="ECO:0000256" key="1">
    <source>
        <dbReference type="SAM" id="SignalP"/>
    </source>
</evidence>
<dbReference type="SUPFAM" id="SSF56219">
    <property type="entry name" value="DNase I-like"/>
    <property type="match status" value="1"/>
</dbReference>
<proteinExistence type="predicted"/>
<dbReference type="PANTHER" id="PTHR12121">
    <property type="entry name" value="CARBON CATABOLITE REPRESSOR PROTEIN 4"/>
    <property type="match status" value="1"/>
</dbReference>
<evidence type="ECO:0000313" key="3">
    <source>
        <dbReference type="EMBL" id="CAG9325643.1"/>
    </source>
</evidence>